<proteinExistence type="inferred from homology"/>
<comment type="similarity">
    <text evidence="1 2">Belongs to the DTD family.</text>
</comment>
<gene>
    <name evidence="2" type="primary">dtd</name>
    <name evidence="3" type="ORF">G3M70_01005</name>
</gene>
<dbReference type="EC" id="3.1.1.-" evidence="2"/>
<dbReference type="EC" id="3.1.1.96" evidence="2"/>
<dbReference type="FunFam" id="3.50.80.10:FF:000001">
    <property type="entry name" value="D-aminoacyl-tRNA deacylase"/>
    <property type="match status" value="1"/>
</dbReference>
<dbReference type="PANTHER" id="PTHR10472">
    <property type="entry name" value="D-TYROSYL-TRNA TYR DEACYLASE"/>
    <property type="match status" value="1"/>
</dbReference>
<dbReference type="EMBL" id="CP048685">
    <property type="protein sequence ID" value="QPJ60541.1"/>
    <property type="molecule type" value="Genomic_DNA"/>
</dbReference>
<dbReference type="HAMAP" id="MF_00518">
    <property type="entry name" value="Deacylase_Dtd"/>
    <property type="match status" value="1"/>
</dbReference>
<dbReference type="AlphaFoldDB" id="A0A7T0FZ79"/>
<name>A0A7T0FZ79_9BACT</name>
<comment type="function">
    <text evidence="2">An aminoacyl-tRNA editing enzyme that deacylates mischarged D-aminoacyl-tRNAs. Also deacylates mischarged glycyl-tRNA(Ala), protecting cells against glycine mischarging by AlaRS. Acts via tRNA-based rather than protein-based catalysis; rejects L-amino acids rather than detecting D-amino acids in the active site. By recycling D-aminoacyl-tRNA to D-amino acids and free tRNA molecules, this enzyme counteracts the toxicity associated with the formation of D-aminoacyl-tRNA entities in vivo and helps enforce protein L-homochirality.</text>
</comment>
<organism evidence="3 4">
    <name type="scientific">Candidatus Nitronauta litoralis</name>
    <dbReference type="NCBI Taxonomy" id="2705533"/>
    <lineage>
        <taxon>Bacteria</taxon>
        <taxon>Pseudomonadati</taxon>
        <taxon>Nitrospinota/Tectimicrobiota group</taxon>
        <taxon>Nitrospinota</taxon>
        <taxon>Nitrospinia</taxon>
        <taxon>Nitrospinales</taxon>
        <taxon>Nitrospinaceae</taxon>
        <taxon>Candidatus Nitronauta</taxon>
    </lineage>
</organism>
<keyword evidence="2" id="KW-0963">Cytoplasm</keyword>
<dbReference type="InterPro" id="IPR003732">
    <property type="entry name" value="Daa-tRNA_deacyls_DTD"/>
</dbReference>
<comment type="domain">
    <text evidence="2">A Gly-cisPro motif from one monomer fits into the active site of the other monomer to allow specific chiral rejection of L-amino acids.</text>
</comment>
<dbReference type="GO" id="GO:0106026">
    <property type="term" value="F:Gly-tRNA(Ala) deacylase activity"/>
    <property type="evidence" value="ECO:0007669"/>
    <property type="project" value="UniProtKB-UniRule"/>
</dbReference>
<dbReference type="GO" id="GO:0051500">
    <property type="term" value="F:D-tyrosyl-tRNA(Tyr) deacylase activity"/>
    <property type="evidence" value="ECO:0007669"/>
    <property type="project" value="TreeGrafter"/>
</dbReference>
<dbReference type="Gene3D" id="3.50.80.10">
    <property type="entry name" value="D-tyrosyl-tRNA(Tyr) deacylase"/>
    <property type="match status" value="1"/>
</dbReference>
<comment type="subunit">
    <text evidence="2">Homodimer.</text>
</comment>
<accession>A0A7T0FZ79</accession>
<dbReference type="InterPro" id="IPR023509">
    <property type="entry name" value="DTD-like_sf"/>
</dbReference>
<dbReference type="CDD" id="cd00563">
    <property type="entry name" value="Dtyr_deacylase"/>
    <property type="match status" value="1"/>
</dbReference>
<dbReference type="NCBIfam" id="TIGR00256">
    <property type="entry name" value="D-aminoacyl-tRNA deacylase"/>
    <property type="match status" value="1"/>
</dbReference>
<evidence type="ECO:0000313" key="4">
    <source>
        <dbReference type="Proteomes" id="UP000594688"/>
    </source>
</evidence>
<dbReference type="Proteomes" id="UP000594688">
    <property type="component" value="Chromosome"/>
</dbReference>
<comment type="catalytic activity">
    <reaction evidence="2">
        <text>a D-aminoacyl-tRNA + H2O = a tRNA + a D-alpha-amino acid + H(+)</text>
        <dbReference type="Rhea" id="RHEA:13953"/>
        <dbReference type="Rhea" id="RHEA-COMP:10123"/>
        <dbReference type="Rhea" id="RHEA-COMP:10124"/>
        <dbReference type="ChEBI" id="CHEBI:15377"/>
        <dbReference type="ChEBI" id="CHEBI:15378"/>
        <dbReference type="ChEBI" id="CHEBI:59871"/>
        <dbReference type="ChEBI" id="CHEBI:78442"/>
        <dbReference type="ChEBI" id="CHEBI:79333"/>
        <dbReference type="EC" id="3.1.1.96"/>
    </reaction>
</comment>
<sequence length="145" mass="15948">MKLVLQRVAHSSVTVDGKEIARIGRGLMILFGAEKNDREESIKWLAEKSLNLRIFPDDDGKMNLSVQDIGGEILVVSQFTLAGDCSKGRRPGFDRAALPEEAERLYKLFVEAVVASGLKVGEGRFGADMQVELLNDGPVTFILEK</sequence>
<dbReference type="GO" id="GO:0005737">
    <property type="term" value="C:cytoplasm"/>
    <property type="evidence" value="ECO:0007669"/>
    <property type="project" value="UniProtKB-SubCell"/>
</dbReference>
<reference evidence="3 4" key="1">
    <citation type="submission" date="2020-02" db="EMBL/GenBank/DDBJ databases">
        <title>Genomic and physiological characterization of two novel Nitrospinaceae genera.</title>
        <authorList>
            <person name="Mueller A.J."/>
            <person name="Jung M.-Y."/>
            <person name="Strachan C.R."/>
            <person name="Herbold C.W."/>
            <person name="Kirkegaard R.H."/>
            <person name="Daims H."/>
        </authorList>
    </citation>
    <scope>NUCLEOTIDE SEQUENCE [LARGE SCALE GENOMIC DNA]</scope>
    <source>
        <strain evidence="3">EB</strain>
    </source>
</reference>
<dbReference type="GO" id="GO:0019478">
    <property type="term" value="P:D-amino acid catabolic process"/>
    <property type="evidence" value="ECO:0007669"/>
    <property type="project" value="UniProtKB-UniRule"/>
</dbReference>
<dbReference type="KEGG" id="nli:G3M70_01005"/>
<dbReference type="Pfam" id="PF02580">
    <property type="entry name" value="Tyr_Deacylase"/>
    <property type="match status" value="1"/>
</dbReference>
<keyword evidence="2" id="KW-0694">RNA-binding</keyword>
<keyword evidence="2 3" id="KW-0378">Hydrolase</keyword>
<comment type="subcellular location">
    <subcellularLocation>
        <location evidence="2">Cytoplasm</location>
    </subcellularLocation>
</comment>
<protein>
    <recommendedName>
        <fullName evidence="2">D-aminoacyl-tRNA deacylase</fullName>
        <shortName evidence="2">DTD</shortName>
        <ecNumber evidence="2">3.1.1.96</ecNumber>
    </recommendedName>
    <alternativeName>
        <fullName evidence="2">Gly-tRNA(Ala) deacylase</fullName>
        <ecNumber evidence="2">3.1.1.-</ecNumber>
    </alternativeName>
</protein>
<feature type="short sequence motif" description="Gly-cisPro motif, important for rejection of L-amino acids" evidence="2">
    <location>
        <begin position="137"/>
        <end position="138"/>
    </location>
</feature>
<evidence type="ECO:0000256" key="2">
    <source>
        <dbReference type="HAMAP-Rule" id="MF_00518"/>
    </source>
</evidence>
<dbReference type="GO" id="GO:0000049">
    <property type="term" value="F:tRNA binding"/>
    <property type="evidence" value="ECO:0007669"/>
    <property type="project" value="UniProtKB-UniRule"/>
</dbReference>
<comment type="catalytic activity">
    <reaction evidence="2">
        <text>glycyl-tRNA(Ala) + H2O = tRNA(Ala) + glycine + H(+)</text>
        <dbReference type="Rhea" id="RHEA:53744"/>
        <dbReference type="Rhea" id="RHEA-COMP:9657"/>
        <dbReference type="Rhea" id="RHEA-COMP:13640"/>
        <dbReference type="ChEBI" id="CHEBI:15377"/>
        <dbReference type="ChEBI" id="CHEBI:15378"/>
        <dbReference type="ChEBI" id="CHEBI:57305"/>
        <dbReference type="ChEBI" id="CHEBI:78442"/>
        <dbReference type="ChEBI" id="CHEBI:78522"/>
    </reaction>
</comment>
<evidence type="ECO:0000256" key="1">
    <source>
        <dbReference type="ARBA" id="ARBA00009673"/>
    </source>
</evidence>
<evidence type="ECO:0000313" key="3">
    <source>
        <dbReference type="EMBL" id="QPJ60541.1"/>
    </source>
</evidence>
<dbReference type="GO" id="GO:0043908">
    <property type="term" value="F:Ser(Gly)-tRNA(Ala) hydrolase activity"/>
    <property type="evidence" value="ECO:0007669"/>
    <property type="project" value="UniProtKB-UniRule"/>
</dbReference>
<dbReference type="PANTHER" id="PTHR10472:SF5">
    <property type="entry name" value="D-AMINOACYL-TRNA DEACYLASE 1"/>
    <property type="match status" value="1"/>
</dbReference>
<keyword evidence="2" id="KW-0820">tRNA-binding</keyword>
<dbReference type="SUPFAM" id="SSF69500">
    <property type="entry name" value="DTD-like"/>
    <property type="match status" value="1"/>
</dbReference>